<sequence length="30" mass="3537">MARLLSGDFRFFFLSHTFFLSLGLDEWGIL</sequence>
<evidence type="ECO:0000313" key="2">
    <source>
        <dbReference type="Proteomes" id="UP000188268"/>
    </source>
</evidence>
<dbReference type="AlphaFoldDB" id="A0A1R3I5V6"/>
<dbReference type="Proteomes" id="UP000188268">
    <property type="component" value="Unassembled WGS sequence"/>
</dbReference>
<comment type="caution">
    <text evidence="1">The sequence shown here is derived from an EMBL/GenBank/DDBJ whole genome shotgun (WGS) entry which is preliminary data.</text>
</comment>
<accession>A0A1R3I5V6</accession>
<organism evidence="1 2">
    <name type="scientific">Corchorus capsularis</name>
    <name type="common">Jute</name>
    <dbReference type="NCBI Taxonomy" id="210143"/>
    <lineage>
        <taxon>Eukaryota</taxon>
        <taxon>Viridiplantae</taxon>
        <taxon>Streptophyta</taxon>
        <taxon>Embryophyta</taxon>
        <taxon>Tracheophyta</taxon>
        <taxon>Spermatophyta</taxon>
        <taxon>Magnoliopsida</taxon>
        <taxon>eudicotyledons</taxon>
        <taxon>Gunneridae</taxon>
        <taxon>Pentapetalae</taxon>
        <taxon>rosids</taxon>
        <taxon>malvids</taxon>
        <taxon>Malvales</taxon>
        <taxon>Malvaceae</taxon>
        <taxon>Grewioideae</taxon>
        <taxon>Apeibeae</taxon>
        <taxon>Corchorus</taxon>
    </lineage>
</organism>
<proteinExistence type="predicted"/>
<evidence type="ECO:0000313" key="1">
    <source>
        <dbReference type="EMBL" id="OMO77967.1"/>
    </source>
</evidence>
<protein>
    <submittedName>
        <fullName evidence="1">Uncharacterized protein</fullName>
    </submittedName>
</protein>
<gene>
    <name evidence="1" type="ORF">CCACVL1_14728</name>
</gene>
<dbReference type="EMBL" id="AWWV01010640">
    <property type="protein sequence ID" value="OMO77967.1"/>
    <property type="molecule type" value="Genomic_DNA"/>
</dbReference>
<reference evidence="1 2" key="1">
    <citation type="submission" date="2013-09" db="EMBL/GenBank/DDBJ databases">
        <title>Corchorus capsularis genome sequencing.</title>
        <authorList>
            <person name="Alam M."/>
            <person name="Haque M.S."/>
            <person name="Islam M.S."/>
            <person name="Emdad E.M."/>
            <person name="Islam M.M."/>
            <person name="Ahmed B."/>
            <person name="Halim A."/>
            <person name="Hossen Q.M.M."/>
            <person name="Hossain M.Z."/>
            <person name="Ahmed R."/>
            <person name="Khan M.M."/>
            <person name="Islam R."/>
            <person name="Rashid M.M."/>
            <person name="Khan S.A."/>
            <person name="Rahman M.S."/>
            <person name="Alam M."/>
        </authorList>
    </citation>
    <scope>NUCLEOTIDE SEQUENCE [LARGE SCALE GENOMIC DNA]</scope>
    <source>
        <strain evidence="2">cv. CVL-1</strain>
        <tissue evidence="1">Whole seedling</tissue>
    </source>
</reference>
<dbReference type="Gramene" id="OMO77967">
    <property type="protein sequence ID" value="OMO77967"/>
    <property type="gene ID" value="CCACVL1_14728"/>
</dbReference>
<name>A0A1R3I5V6_COCAP</name>
<keyword evidence="2" id="KW-1185">Reference proteome</keyword>